<dbReference type="InterPro" id="IPR018356">
    <property type="entry name" value="Tscrpt_reg_HTH_DeoR_CS"/>
</dbReference>
<dbReference type="PRINTS" id="PR00037">
    <property type="entry name" value="HTHLACR"/>
</dbReference>
<dbReference type="PANTHER" id="PTHR30363">
    <property type="entry name" value="HTH-TYPE TRANSCRIPTIONAL REGULATOR SRLR-RELATED"/>
    <property type="match status" value="1"/>
</dbReference>
<evidence type="ECO:0000259" key="4">
    <source>
        <dbReference type="PROSITE" id="PS51000"/>
    </source>
</evidence>
<evidence type="ECO:0000313" key="6">
    <source>
        <dbReference type="Proteomes" id="UP000216752"/>
    </source>
</evidence>
<dbReference type="PANTHER" id="PTHR30363:SF44">
    <property type="entry name" value="AGA OPERON TRANSCRIPTIONAL REPRESSOR-RELATED"/>
    <property type="match status" value="1"/>
</dbReference>
<keyword evidence="6" id="KW-1185">Reference proteome</keyword>
<feature type="domain" description="HTH deoR-type" evidence="4">
    <location>
        <begin position="18"/>
        <end position="73"/>
    </location>
</feature>
<dbReference type="PROSITE" id="PS51000">
    <property type="entry name" value="HTH_DEOR_2"/>
    <property type="match status" value="1"/>
</dbReference>
<protein>
    <submittedName>
        <fullName evidence="5">HTH-type transcriptional repressor GlcR</fullName>
    </submittedName>
</protein>
<evidence type="ECO:0000256" key="2">
    <source>
        <dbReference type="ARBA" id="ARBA00023125"/>
    </source>
</evidence>
<keyword evidence="1" id="KW-0805">Transcription regulation</keyword>
<reference evidence="5" key="1">
    <citation type="submission" date="2024-05" db="EMBL/GenBank/DDBJ databases">
        <title>Isolation and characterization of Sporomusa carbonis sp. nov., a carboxydotrophic hydrogenogen in the genus of Sporomusa isolated from a charcoal burning pile.</title>
        <authorList>
            <person name="Boeer T."/>
            <person name="Rosenbaum F."/>
            <person name="Eysell L."/>
            <person name="Mueller V."/>
            <person name="Daniel R."/>
            <person name="Poehlein A."/>
        </authorList>
    </citation>
    <scope>NUCLEOTIDE SEQUENCE [LARGE SCALE GENOMIC DNA]</scope>
    <source>
        <strain evidence="5">DSM 10669</strain>
    </source>
</reference>
<dbReference type="CDD" id="cd00090">
    <property type="entry name" value="HTH_ARSR"/>
    <property type="match status" value="1"/>
</dbReference>
<dbReference type="Pfam" id="PF08220">
    <property type="entry name" value="HTH_DeoR"/>
    <property type="match status" value="1"/>
</dbReference>
<name>A0ABZ3IU14_9FIRM</name>
<accession>A0ABZ3IU14</accession>
<dbReference type="Gene3D" id="3.40.50.1360">
    <property type="match status" value="1"/>
</dbReference>
<dbReference type="InterPro" id="IPR011991">
    <property type="entry name" value="ArsR-like_HTH"/>
</dbReference>
<dbReference type="InterPro" id="IPR001034">
    <property type="entry name" value="DeoR_HTH"/>
</dbReference>
<dbReference type="SUPFAM" id="SSF46785">
    <property type="entry name" value="Winged helix' DNA-binding domain"/>
    <property type="match status" value="1"/>
</dbReference>
<dbReference type="InterPro" id="IPR014036">
    <property type="entry name" value="DeoR-like_C"/>
</dbReference>
<sequence>MSTEDHRAKSGDLKMLYEEERKLKIVEYLQDHSRASVQQLSKIFQVSESTVRRDLQELEDAKLLKRTHGGAVCLETVNFEPTFIEKEDQFQKEKESIARKAAEFIQDGDTLVIDSGTTTAYLAKELKRFANLKVVTNSIILAQELQGMEGIEVIITGGTLRQNTLAMVGPITEHSLSMLRVDKAFIATNGLDLHKGLTTPNIVEAATKTKMIDIAKQVILLADYTKIGKVAFAKFAEVSRIDTCIVDDKVTQAVVDEMGKLGVRVCIVTP</sequence>
<dbReference type="EMBL" id="CP155573">
    <property type="protein sequence ID" value="XFO69075.1"/>
    <property type="molecule type" value="Genomic_DNA"/>
</dbReference>
<dbReference type="InterPro" id="IPR036390">
    <property type="entry name" value="WH_DNA-bd_sf"/>
</dbReference>
<keyword evidence="2" id="KW-0238">DNA-binding</keyword>
<organism evidence="5 6">
    <name type="scientific">Sporomusa silvacetica DSM 10669</name>
    <dbReference type="NCBI Taxonomy" id="1123289"/>
    <lineage>
        <taxon>Bacteria</taxon>
        <taxon>Bacillati</taxon>
        <taxon>Bacillota</taxon>
        <taxon>Negativicutes</taxon>
        <taxon>Selenomonadales</taxon>
        <taxon>Sporomusaceae</taxon>
        <taxon>Sporomusa</taxon>
    </lineage>
</organism>
<dbReference type="SMART" id="SM01134">
    <property type="entry name" value="DeoRC"/>
    <property type="match status" value="1"/>
</dbReference>
<dbReference type="InterPro" id="IPR050313">
    <property type="entry name" value="Carb_Metab_HTH_regulators"/>
</dbReference>
<dbReference type="InterPro" id="IPR037171">
    <property type="entry name" value="NagB/RpiA_transferase-like"/>
</dbReference>
<dbReference type="SUPFAM" id="SSF100950">
    <property type="entry name" value="NagB/RpiA/CoA transferase-like"/>
    <property type="match status" value="1"/>
</dbReference>
<dbReference type="Pfam" id="PF00455">
    <property type="entry name" value="DeoRC"/>
    <property type="match status" value="1"/>
</dbReference>
<dbReference type="Proteomes" id="UP000216752">
    <property type="component" value="Chromosome"/>
</dbReference>
<keyword evidence="3" id="KW-0804">Transcription</keyword>
<evidence type="ECO:0000313" key="5">
    <source>
        <dbReference type="EMBL" id="XFO69075.1"/>
    </source>
</evidence>
<dbReference type="SMART" id="SM00420">
    <property type="entry name" value="HTH_DEOR"/>
    <property type="match status" value="1"/>
</dbReference>
<proteinExistence type="predicted"/>
<evidence type="ECO:0000256" key="3">
    <source>
        <dbReference type="ARBA" id="ARBA00023163"/>
    </source>
</evidence>
<dbReference type="InterPro" id="IPR036388">
    <property type="entry name" value="WH-like_DNA-bd_sf"/>
</dbReference>
<gene>
    <name evidence="5" type="primary">glcR</name>
    <name evidence="5" type="ORF">SPSIL_053040</name>
</gene>
<dbReference type="Gene3D" id="1.10.10.10">
    <property type="entry name" value="Winged helix-like DNA-binding domain superfamily/Winged helix DNA-binding domain"/>
    <property type="match status" value="1"/>
</dbReference>
<dbReference type="PROSITE" id="PS00894">
    <property type="entry name" value="HTH_DEOR_1"/>
    <property type="match status" value="1"/>
</dbReference>
<evidence type="ECO:0000256" key="1">
    <source>
        <dbReference type="ARBA" id="ARBA00023015"/>
    </source>
</evidence>